<feature type="compositionally biased region" description="Basic and acidic residues" evidence="1">
    <location>
        <begin position="1"/>
        <end position="10"/>
    </location>
</feature>
<evidence type="ECO:0000256" key="1">
    <source>
        <dbReference type="SAM" id="MobiDB-lite"/>
    </source>
</evidence>
<reference evidence="2 3" key="1">
    <citation type="journal article" date="2018" name="Mol. Plant">
        <title>The genome of Artemisia annua provides insight into the evolution of Asteraceae family and artemisinin biosynthesis.</title>
        <authorList>
            <person name="Shen Q."/>
            <person name="Zhang L."/>
            <person name="Liao Z."/>
            <person name="Wang S."/>
            <person name="Yan T."/>
            <person name="Shi P."/>
            <person name="Liu M."/>
            <person name="Fu X."/>
            <person name="Pan Q."/>
            <person name="Wang Y."/>
            <person name="Lv Z."/>
            <person name="Lu X."/>
            <person name="Zhang F."/>
            <person name="Jiang W."/>
            <person name="Ma Y."/>
            <person name="Chen M."/>
            <person name="Hao X."/>
            <person name="Li L."/>
            <person name="Tang Y."/>
            <person name="Lv G."/>
            <person name="Zhou Y."/>
            <person name="Sun X."/>
            <person name="Brodelius P.E."/>
            <person name="Rose J.K.C."/>
            <person name="Tang K."/>
        </authorList>
    </citation>
    <scope>NUCLEOTIDE SEQUENCE [LARGE SCALE GENOMIC DNA]</scope>
    <source>
        <strain evidence="3">cv. Huhao1</strain>
        <tissue evidence="2">Leaf</tissue>
    </source>
</reference>
<accession>A0A2U1NZD0</accession>
<feature type="region of interest" description="Disordered" evidence="1">
    <location>
        <begin position="1"/>
        <end position="21"/>
    </location>
</feature>
<protein>
    <submittedName>
        <fullName evidence="2">Increased DNA methylation 1</fullName>
    </submittedName>
</protein>
<dbReference type="AlphaFoldDB" id="A0A2U1NZD0"/>
<organism evidence="2 3">
    <name type="scientific">Artemisia annua</name>
    <name type="common">Sweet wormwood</name>
    <dbReference type="NCBI Taxonomy" id="35608"/>
    <lineage>
        <taxon>Eukaryota</taxon>
        <taxon>Viridiplantae</taxon>
        <taxon>Streptophyta</taxon>
        <taxon>Embryophyta</taxon>
        <taxon>Tracheophyta</taxon>
        <taxon>Spermatophyta</taxon>
        <taxon>Magnoliopsida</taxon>
        <taxon>eudicotyledons</taxon>
        <taxon>Gunneridae</taxon>
        <taxon>Pentapetalae</taxon>
        <taxon>asterids</taxon>
        <taxon>campanulids</taxon>
        <taxon>Asterales</taxon>
        <taxon>Asteraceae</taxon>
        <taxon>Asteroideae</taxon>
        <taxon>Anthemideae</taxon>
        <taxon>Artemisiinae</taxon>
        <taxon>Artemisia</taxon>
    </lineage>
</organism>
<name>A0A2U1NZD0_ARTAN</name>
<keyword evidence="3" id="KW-1185">Reference proteome</keyword>
<gene>
    <name evidence="2" type="ORF">CTI12_AA211170</name>
</gene>
<sequence length="104" mass="11819">MERKGFHDVDVEGDDSNDHTCGSCRNSIDFIRCDRWPSTFRLTFFNTQFFRASFTGDVGEAIAYISLATQMQIIICYWKARGVSYVVLAVSELAVKANSSRTYL</sequence>
<evidence type="ECO:0000313" key="3">
    <source>
        <dbReference type="Proteomes" id="UP000245207"/>
    </source>
</evidence>
<dbReference type="Proteomes" id="UP000245207">
    <property type="component" value="Unassembled WGS sequence"/>
</dbReference>
<evidence type="ECO:0000313" key="2">
    <source>
        <dbReference type="EMBL" id="PWA78883.1"/>
    </source>
</evidence>
<dbReference type="EMBL" id="PKPP01001928">
    <property type="protein sequence ID" value="PWA78883.1"/>
    <property type="molecule type" value="Genomic_DNA"/>
</dbReference>
<proteinExistence type="predicted"/>
<comment type="caution">
    <text evidence="2">The sequence shown here is derived from an EMBL/GenBank/DDBJ whole genome shotgun (WGS) entry which is preliminary data.</text>
</comment>